<dbReference type="VEuPathDB" id="FungiDB:VP01_2751g1"/>
<name>A0A0L6V314_9BASI</name>
<evidence type="ECO:0000313" key="1">
    <source>
        <dbReference type="EMBL" id="KNZ55158.1"/>
    </source>
</evidence>
<dbReference type="Proteomes" id="UP000037035">
    <property type="component" value="Unassembled WGS sequence"/>
</dbReference>
<accession>A0A0L6V314</accession>
<sequence length="62" mass="6873">MAEAGARNVNDGFHQAMLKTALEMTSQLTGENYAIWKDKMLVLLQLRGVLNRLNSPTGVELI</sequence>
<keyword evidence="2" id="KW-1185">Reference proteome</keyword>
<organism evidence="1 2">
    <name type="scientific">Puccinia sorghi</name>
    <dbReference type="NCBI Taxonomy" id="27349"/>
    <lineage>
        <taxon>Eukaryota</taxon>
        <taxon>Fungi</taxon>
        <taxon>Dikarya</taxon>
        <taxon>Basidiomycota</taxon>
        <taxon>Pucciniomycotina</taxon>
        <taxon>Pucciniomycetes</taxon>
        <taxon>Pucciniales</taxon>
        <taxon>Pucciniaceae</taxon>
        <taxon>Puccinia</taxon>
    </lineage>
</organism>
<gene>
    <name evidence="1" type="ORF">VP01_2751g1</name>
</gene>
<proteinExistence type="predicted"/>
<comment type="caution">
    <text evidence="1">The sequence shown here is derived from an EMBL/GenBank/DDBJ whole genome shotgun (WGS) entry which is preliminary data.</text>
</comment>
<protein>
    <submittedName>
        <fullName evidence="1">Uncharacterized protein</fullName>
    </submittedName>
</protein>
<dbReference type="AlphaFoldDB" id="A0A0L6V314"/>
<reference evidence="1 2" key="1">
    <citation type="submission" date="2015-08" db="EMBL/GenBank/DDBJ databases">
        <title>Next Generation Sequencing and Analysis of the Genome of Puccinia sorghi L Schw, the Causal Agent of Maize Common Rust.</title>
        <authorList>
            <person name="Rochi L."/>
            <person name="Burguener G."/>
            <person name="Darino M."/>
            <person name="Turjanski A."/>
            <person name="Kreff E."/>
            <person name="Dieguez M.J."/>
            <person name="Sacco F."/>
        </authorList>
    </citation>
    <scope>NUCLEOTIDE SEQUENCE [LARGE SCALE GENOMIC DNA]</scope>
    <source>
        <strain evidence="1 2">RO10H11247</strain>
    </source>
</reference>
<dbReference type="EMBL" id="LAVV01007670">
    <property type="protein sequence ID" value="KNZ55158.1"/>
    <property type="molecule type" value="Genomic_DNA"/>
</dbReference>
<evidence type="ECO:0000313" key="2">
    <source>
        <dbReference type="Proteomes" id="UP000037035"/>
    </source>
</evidence>